<evidence type="ECO:0000313" key="2">
    <source>
        <dbReference type="Proteomes" id="UP000219546"/>
    </source>
</evidence>
<protein>
    <submittedName>
        <fullName evidence="1">Uncharacterized protein</fullName>
    </submittedName>
</protein>
<reference evidence="1 2" key="1">
    <citation type="submission" date="2017-08" db="EMBL/GenBank/DDBJ databases">
        <authorList>
            <person name="de Groot N.N."/>
        </authorList>
    </citation>
    <scope>NUCLEOTIDE SEQUENCE [LARGE SCALE GENOMIC DNA]</scope>
    <source>
        <strain evidence="1 2">JC228</strain>
    </source>
</reference>
<accession>A0A285CN60</accession>
<dbReference type="AlphaFoldDB" id="A0A285CN60"/>
<sequence>MYHYDYVHLYLYNQYAEAVNKLERDRIVRKESYFEKYTTLLSKIWS</sequence>
<dbReference type="EMBL" id="OAOP01000002">
    <property type="protein sequence ID" value="SNX68433.1"/>
    <property type="molecule type" value="Genomic_DNA"/>
</dbReference>
<organism evidence="1 2">
    <name type="scientific">Bacillus oleivorans</name>
    <dbReference type="NCBI Taxonomy" id="1448271"/>
    <lineage>
        <taxon>Bacteria</taxon>
        <taxon>Bacillati</taxon>
        <taxon>Bacillota</taxon>
        <taxon>Bacilli</taxon>
        <taxon>Bacillales</taxon>
        <taxon>Bacillaceae</taxon>
        <taxon>Bacillus</taxon>
    </lineage>
</organism>
<evidence type="ECO:0000313" key="1">
    <source>
        <dbReference type="EMBL" id="SNX68433.1"/>
    </source>
</evidence>
<keyword evidence="2" id="KW-1185">Reference proteome</keyword>
<proteinExistence type="predicted"/>
<gene>
    <name evidence="1" type="ORF">SAMN05877753_102528</name>
</gene>
<dbReference type="Proteomes" id="UP000219546">
    <property type="component" value="Unassembled WGS sequence"/>
</dbReference>
<name>A0A285CN60_9BACI</name>